<dbReference type="EMBL" id="ML122313">
    <property type="protein sequence ID" value="RPD53927.1"/>
    <property type="molecule type" value="Genomic_DNA"/>
</dbReference>
<feature type="region of interest" description="Disordered" evidence="1">
    <location>
        <begin position="201"/>
        <end position="226"/>
    </location>
</feature>
<feature type="transmembrane region" description="Helical" evidence="2">
    <location>
        <begin position="239"/>
        <end position="260"/>
    </location>
</feature>
<keyword evidence="2" id="KW-0472">Membrane</keyword>
<protein>
    <submittedName>
        <fullName evidence="3">Uncharacterized protein</fullName>
    </submittedName>
</protein>
<keyword evidence="2" id="KW-1133">Transmembrane helix</keyword>
<dbReference type="AlphaFoldDB" id="A0A5C2RTU2"/>
<evidence type="ECO:0000313" key="3">
    <source>
        <dbReference type="EMBL" id="RPD53927.1"/>
    </source>
</evidence>
<dbReference type="Proteomes" id="UP000313359">
    <property type="component" value="Unassembled WGS sequence"/>
</dbReference>
<keyword evidence="4" id="KW-1185">Reference proteome</keyword>
<evidence type="ECO:0000256" key="1">
    <source>
        <dbReference type="SAM" id="MobiDB-lite"/>
    </source>
</evidence>
<reference evidence="3" key="1">
    <citation type="journal article" date="2018" name="Genome Biol. Evol.">
        <title>Genomics and development of Lentinus tigrinus, a white-rot wood-decaying mushroom with dimorphic fruiting bodies.</title>
        <authorList>
            <person name="Wu B."/>
            <person name="Xu Z."/>
            <person name="Knudson A."/>
            <person name="Carlson A."/>
            <person name="Chen N."/>
            <person name="Kovaka S."/>
            <person name="LaButti K."/>
            <person name="Lipzen A."/>
            <person name="Pennachio C."/>
            <person name="Riley R."/>
            <person name="Schakwitz W."/>
            <person name="Umezawa K."/>
            <person name="Ohm R.A."/>
            <person name="Grigoriev I.V."/>
            <person name="Nagy L.G."/>
            <person name="Gibbons J."/>
            <person name="Hibbett D."/>
        </authorList>
    </citation>
    <scope>NUCLEOTIDE SEQUENCE [LARGE SCALE GENOMIC DNA]</scope>
    <source>
        <strain evidence="3">ALCF2SS1-6</strain>
    </source>
</reference>
<evidence type="ECO:0000256" key="2">
    <source>
        <dbReference type="SAM" id="Phobius"/>
    </source>
</evidence>
<keyword evidence="2" id="KW-0812">Transmembrane</keyword>
<dbReference type="OrthoDB" id="2753410at2759"/>
<sequence length="262" mass="26563">MAMSEHVLVDHAESVLFEGRKSRPGMDVGCYRVSTVQAVYSSLRPDRLLCRVCSRPSSGIKQPDKAAATAVPRNALTGLLVRQTTSFDPSDIPAQCQPDCSVIISALNSCSAVSCLCTDSTNMGLFTCLQCSLGLDPDPALLAQGQDSLSEYQEACKEAGVSITPFSLSIPSGASATGTSDSSATSHVSVTFDSGLPTGFTATGSGSTPTGSSGSTQTTAGGVSNPFATDGAASHKNGAGFLAVSSTAVFGVVCVAMAVLSL</sequence>
<evidence type="ECO:0000313" key="4">
    <source>
        <dbReference type="Proteomes" id="UP000313359"/>
    </source>
</evidence>
<gene>
    <name evidence="3" type="ORF">L227DRAFT_604352</name>
</gene>
<name>A0A5C2RTU2_9APHY</name>
<feature type="compositionally biased region" description="Low complexity" evidence="1">
    <location>
        <begin position="201"/>
        <end position="224"/>
    </location>
</feature>
<accession>A0A5C2RTU2</accession>
<organism evidence="3 4">
    <name type="scientific">Lentinus tigrinus ALCF2SS1-6</name>
    <dbReference type="NCBI Taxonomy" id="1328759"/>
    <lineage>
        <taxon>Eukaryota</taxon>
        <taxon>Fungi</taxon>
        <taxon>Dikarya</taxon>
        <taxon>Basidiomycota</taxon>
        <taxon>Agaricomycotina</taxon>
        <taxon>Agaricomycetes</taxon>
        <taxon>Polyporales</taxon>
        <taxon>Polyporaceae</taxon>
        <taxon>Lentinus</taxon>
    </lineage>
</organism>
<proteinExistence type="predicted"/>